<organism evidence="2 3">
    <name type="scientific">Candidatus Yanofskybacteria bacterium RIFCSPLOWO2_01_FULL_49_25</name>
    <dbReference type="NCBI Taxonomy" id="1802701"/>
    <lineage>
        <taxon>Bacteria</taxon>
        <taxon>Candidatus Yanofskyibacteriota</taxon>
    </lineage>
</organism>
<protein>
    <recommendedName>
        <fullName evidence="1">HD domain-containing protein</fullName>
    </recommendedName>
</protein>
<dbReference type="Gene3D" id="1.10.3210.10">
    <property type="entry name" value="Hypothetical protein af1432"/>
    <property type="match status" value="1"/>
</dbReference>
<reference evidence="2 3" key="1">
    <citation type="journal article" date="2016" name="Nat. Commun.">
        <title>Thousands of microbial genomes shed light on interconnected biogeochemical processes in an aquifer system.</title>
        <authorList>
            <person name="Anantharaman K."/>
            <person name="Brown C.T."/>
            <person name="Hug L.A."/>
            <person name="Sharon I."/>
            <person name="Castelle C.J."/>
            <person name="Probst A.J."/>
            <person name="Thomas B.C."/>
            <person name="Singh A."/>
            <person name="Wilkins M.J."/>
            <person name="Karaoz U."/>
            <person name="Brodie E.L."/>
            <person name="Williams K.H."/>
            <person name="Hubbard S.S."/>
            <person name="Banfield J.F."/>
        </authorList>
    </citation>
    <scope>NUCLEOTIDE SEQUENCE [LARGE SCALE GENOMIC DNA]</scope>
</reference>
<dbReference type="SUPFAM" id="SSF109604">
    <property type="entry name" value="HD-domain/PDEase-like"/>
    <property type="match status" value="1"/>
</dbReference>
<dbReference type="InterPro" id="IPR006674">
    <property type="entry name" value="HD_domain"/>
</dbReference>
<comment type="caution">
    <text evidence="2">The sequence shown here is derived from an EMBL/GenBank/DDBJ whole genome shotgun (WGS) entry which is preliminary data.</text>
</comment>
<feature type="domain" description="HD" evidence="1">
    <location>
        <begin position="48"/>
        <end position="175"/>
    </location>
</feature>
<accession>A0A1F8GT87</accession>
<evidence type="ECO:0000313" key="3">
    <source>
        <dbReference type="Proteomes" id="UP000179047"/>
    </source>
</evidence>
<dbReference type="Pfam" id="PF13023">
    <property type="entry name" value="HD_3"/>
    <property type="match status" value="1"/>
</dbReference>
<gene>
    <name evidence="2" type="ORF">A3A33_02435</name>
</gene>
<evidence type="ECO:0000259" key="1">
    <source>
        <dbReference type="Pfam" id="PF13023"/>
    </source>
</evidence>
<dbReference type="EMBL" id="MGKP01000023">
    <property type="protein sequence ID" value="OGN28190.1"/>
    <property type="molecule type" value="Genomic_DNA"/>
</dbReference>
<dbReference type="AlphaFoldDB" id="A0A1F8GT87"/>
<evidence type="ECO:0000313" key="2">
    <source>
        <dbReference type="EMBL" id="OGN28190.1"/>
    </source>
</evidence>
<name>A0A1F8GT87_9BACT</name>
<dbReference type="STRING" id="1802701.A3A33_02435"/>
<sequence>MQEILNKIAFLFEHYSLERRATTQPYLLSVARQKIKDYRYEPTDNLVRETLMEHVGSLPVVATALFPYINDPNVNLGDALVRLAIHDIGELVTGDEITFTKEDKIKGSEYEAALKLLDPMYHDAYEDIETKTSPSAKFAKSIDKITPDILDYLTPVDITIARFKHFVGIEKNQIVETIVKHKRPYMLWNPFMTEFHIYLVDNLQARLKA</sequence>
<dbReference type="Proteomes" id="UP000179047">
    <property type="component" value="Unassembled WGS sequence"/>
</dbReference>
<proteinExistence type="predicted"/>